<dbReference type="SUPFAM" id="SSF54427">
    <property type="entry name" value="NTF2-like"/>
    <property type="match status" value="1"/>
</dbReference>
<reference evidence="1 2" key="1">
    <citation type="journal article" date="2019" name="Emerg. Microbes Infect.">
        <title>Comprehensive subspecies identification of 175 nontuberculous mycobacteria species based on 7547 genomic profiles.</title>
        <authorList>
            <person name="Matsumoto Y."/>
            <person name="Kinjo T."/>
            <person name="Motooka D."/>
            <person name="Nabeya D."/>
            <person name="Jung N."/>
            <person name="Uechi K."/>
            <person name="Horii T."/>
            <person name="Iida T."/>
            <person name="Fujita J."/>
            <person name="Nakamura S."/>
        </authorList>
    </citation>
    <scope>NUCLEOTIDE SEQUENCE [LARGE SCALE GENOMIC DNA]</scope>
    <source>
        <strain evidence="1 2">JCM 6367</strain>
    </source>
</reference>
<dbReference type="Gene3D" id="3.10.450.50">
    <property type="match status" value="1"/>
</dbReference>
<dbReference type="EMBL" id="AP022598">
    <property type="protein sequence ID" value="BBY76761.1"/>
    <property type="molecule type" value="Genomic_DNA"/>
</dbReference>
<sequence length="183" mass="20419">MSTLTREQLTTIAQRWTRANAEAETAGDWRSLSAFYADDATYGWSAGTEWDVMCVGIDEIRDIALGREMDGLLGWRYPYARLLIDDEAGEMVGFWRQFVDESGDTPREVHGIGASWFGFAPDGRFAWQRDVFDRSHVALVFADLAARGHLSPTMLGRLSSRAEGVIPPGYYPAGATPVPLWPR</sequence>
<evidence type="ECO:0000313" key="1">
    <source>
        <dbReference type="EMBL" id="BBY76761.1"/>
    </source>
</evidence>
<organism evidence="1 2">
    <name type="scientific">Mycolicibacterium parafortuitum</name>
    <name type="common">Mycobacterium parafortuitum</name>
    <dbReference type="NCBI Taxonomy" id="39692"/>
    <lineage>
        <taxon>Bacteria</taxon>
        <taxon>Bacillati</taxon>
        <taxon>Actinomycetota</taxon>
        <taxon>Actinomycetes</taxon>
        <taxon>Mycobacteriales</taxon>
        <taxon>Mycobacteriaceae</taxon>
        <taxon>Mycolicibacterium</taxon>
    </lineage>
</organism>
<evidence type="ECO:0008006" key="3">
    <source>
        <dbReference type="Google" id="ProtNLM"/>
    </source>
</evidence>
<dbReference type="InterPro" id="IPR032710">
    <property type="entry name" value="NTF2-like_dom_sf"/>
</dbReference>
<proteinExistence type="predicted"/>
<dbReference type="Proteomes" id="UP000466554">
    <property type="component" value="Chromosome"/>
</dbReference>
<name>A0A7I7U735_MYCPF</name>
<dbReference type="RefSeq" id="WP_163767069.1">
    <property type="nucleotide sequence ID" value="NZ_AP022598.1"/>
</dbReference>
<protein>
    <recommendedName>
        <fullName evidence="3">SnoaL-like domain-containing protein</fullName>
    </recommendedName>
</protein>
<evidence type="ECO:0000313" key="2">
    <source>
        <dbReference type="Proteomes" id="UP000466554"/>
    </source>
</evidence>
<dbReference type="AlphaFoldDB" id="A0A7I7U735"/>
<gene>
    <name evidence="1" type="ORF">MPRF_36600</name>
</gene>
<accession>A0A7I7U735</accession>